<accession>A0A1G8M0A1</accession>
<evidence type="ECO:0000313" key="3">
    <source>
        <dbReference type="Proteomes" id="UP000199093"/>
    </source>
</evidence>
<dbReference type="Gene3D" id="1.20.1260.10">
    <property type="match status" value="1"/>
</dbReference>
<gene>
    <name evidence="2" type="ORF">SAMN04487993_1007104</name>
</gene>
<dbReference type="InterPro" id="IPR009078">
    <property type="entry name" value="Ferritin-like_SF"/>
</dbReference>
<dbReference type="CDD" id="cd00657">
    <property type="entry name" value="Ferritin_like"/>
    <property type="match status" value="1"/>
</dbReference>
<keyword evidence="3" id="KW-1185">Reference proteome</keyword>
<name>A0A1G8M0A1_9RHOB</name>
<dbReference type="EMBL" id="FNEJ01000007">
    <property type="protein sequence ID" value="SDI61356.1"/>
    <property type="molecule type" value="Genomic_DNA"/>
</dbReference>
<proteinExistence type="predicted"/>
<sequence>MATTVGHESNIEKLVTDLIILEHDAIAAYKSTVERLSDSALSAQVEEFLQDHHQHLVVLNEIAAELGVEAPAEGDMKQMLTTGKIALADLMGNGAILKAMKTNEDDTVTAYERAVGHPDALPKTRAFFEKALTDEQRHRAWMQQTAESL</sequence>
<reference evidence="2 3" key="1">
    <citation type="submission" date="2016-10" db="EMBL/GenBank/DDBJ databases">
        <authorList>
            <person name="de Groot N.N."/>
        </authorList>
    </citation>
    <scope>NUCLEOTIDE SEQUENCE [LARGE SCALE GENOMIC DNA]</scope>
    <source>
        <strain evidence="2 3">DSM 26424</strain>
    </source>
</reference>
<dbReference type="OrthoDB" id="7166292at2"/>
<dbReference type="RefSeq" id="WP_089846320.1">
    <property type="nucleotide sequence ID" value="NZ_FNEJ01000007.1"/>
</dbReference>
<dbReference type="AlphaFoldDB" id="A0A1G8M0A1"/>
<evidence type="ECO:0000259" key="1">
    <source>
        <dbReference type="Pfam" id="PF09537"/>
    </source>
</evidence>
<organism evidence="2 3">
    <name type="scientific">Salipiger marinus</name>
    <dbReference type="NCBI Taxonomy" id="555512"/>
    <lineage>
        <taxon>Bacteria</taxon>
        <taxon>Pseudomonadati</taxon>
        <taxon>Pseudomonadota</taxon>
        <taxon>Alphaproteobacteria</taxon>
        <taxon>Rhodobacterales</taxon>
        <taxon>Roseobacteraceae</taxon>
        <taxon>Salipiger</taxon>
    </lineage>
</organism>
<dbReference type="STRING" id="555512.SAMN04487993_1007104"/>
<dbReference type="SUPFAM" id="SSF47240">
    <property type="entry name" value="Ferritin-like"/>
    <property type="match status" value="1"/>
</dbReference>
<dbReference type="Proteomes" id="UP000199093">
    <property type="component" value="Unassembled WGS sequence"/>
</dbReference>
<feature type="domain" description="DUF2383" evidence="1">
    <location>
        <begin position="16"/>
        <end position="115"/>
    </location>
</feature>
<dbReference type="InterPro" id="IPR019052">
    <property type="entry name" value="DUF2383"/>
</dbReference>
<protein>
    <recommendedName>
        <fullName evidence="1">DUF2383 domain-containing protein</fullName>
    </recommendedName>
</protein>
<dbReference type="Pfam" id="PF09537">
    <property type="entry name" value="DUF2383"/>
    <property type="match status" value="1"/>
</dbReference>
<evidence type="ECO:0000313" key="2">
    <source>
        <dbReference type="EMBL" id="SDI61356.1"/>
    </source>
</evidence>
<dbReference type="InterPro" id="IPR012347">
    <property type="entry name" value="Ferritin-like"/>
</dbReference>